<reference evidence="3" key="1">
    <citation type="submission" date="2014-09" db="EMBL/GenBank/DDBJ databases">
        <authorList>
            <person name="Sharma Rahul"/>
            <person name="Thines Marco"/>
        </authorList>
    </citation>
    <scope>NUCLEOTIDE SEQUENCE [LARGE SCALE GENOMIC DNA]</scope>
</reference>
<evidence type="ECO:0000313" key="3">
    <source>
        <dbReference type="Proteomes" id="UP000054928"/>
    </source>
</evidence>
<dbReference type="SMART" id="SM01187">
    <property type="entry name" value="Elicitin"/>
    <property type="match status" value="1"/>
</dbReference>
<feature type="signal peptide" evidence="1">
    <location>
        <begin position="1"/>
        <end position="24"/>
    </location>
</feature>
<dbReference type="AlphaFoldDB" id="A0A0P1AVF9"/>
<name>A0A0P1AVF9_PLAHL</name>
<dbReference type="OMA" id="IVTYCAN"/>
<proteinExistence type="predicted"/>
<evidence type="ECO:0000313" key="2">
    <source>
        <dbReference type="EMBL" id="CEG45388.1"/>
    </source>
</evidence>
<dbReference type="EMBL" id="CCYD01001572">
    <property type="protein sequence ID" value="CEG45388.1"/>
    <property type="molecule type" value="Genomic_DNA"/>
</dbReference>
<dbReference type="InterPro" id="IPR002200">
    <property type="entry name" value="Elicitin"/>
</dbReference>
<dbReference type="OrthoDB" id="116892at2759"/>
<feature type="chain" id="PRO_5006058958" evidence="1">
    <location>
        <begin position="25"/>
        <end position="155"/>
    </location>
</feature>
<dbReference type="GeneID" id="36396743"/>
<keyword evidence="1" id="KW-0732">Signal</keyword>
<keyword evidence="3" id="KW-1185">Reference proteome</keyword>
<dbReference type="GO" id="GO:0005576">
    <property type="term" value="C:extracellular region"/>
    <property type="evidence" value="ECO:0007669"/>
    <property type="project" value="InterPro"/>
</dbReference>
<organism evidence="2 3">
    <name type="scientific">Plasmopara halstedii</name>
    <name type="common">Downy mildew of sunflower</name>
    <dbReference type="NCBI Taxonomy" id="4781"/>
    <lineage>
        <taxon>Eukaryota</taxon>
        <taxon>Sar</taxon>
        <taxon>Stramenopiles</taxon>
        <taxon>Oomycota</taxon>
        <taxon>Peronosporomycetes</taxon>
        <taxon>Peronosporales</taxon>
        <taxon>Peronosporaceae</taxon>
        <taxon>Plasmopara</taxon>
    </lineage>
</organism>
<accession>A0A0P1AVF9</accession>
<evidence type="ECO:0000256" key="1">
    <source>
        <dbReference type="SAM" id="SignalP"/>
    </source>
</evidence>
<dbReference type="Proteomes" id="UP000054928">
    <property type="component" value="Unassembled WGS sequence"/>
</dbReference>
<sequence>MASLNNFFIVTLIALTALPAFTHAANCTSDEQSIVDNVYSELSSSSACGSLVADSGATSLDYCMKSDCLSVLSDAVRQLPDCTSDDEIDRMTGLINVLAYCSDVNEVLDRSFSTSASGSDISSGPVSSGTSNVFVATGIMVTQLSVALYLIAVSV</sequence>
<dbReference type="RefSeq" id="XP_024581757.1">
    <property type="nucleotide sequence ID" value="XM_024716128.1"/>
</dbReference>
<protein>
    <submittedName>
        <fullName evidence="2">Elicitin</fullName>
    </submittedName>
</protein>